<reference evidence="2" key="2">
    <citation type="journal article" date="2023" name="Proc. Natl. Acad. Sci. U.S.A.">
        <title>A global phylogenomic analysis of the shiitake genus Lentinula.</title>
        <authorList>
            <person name="Sierra-Patev S."/>
            <person name="Min B."/>
            <person name="Naranjo-Ortiz M."/>
            <person name="Looney B."/>
            <person name="Konkel Z."/>
            <person name="Slot J.C."/>
            <person name="Sakamoto Y."/>
            <person name="Steenwyk J.L."/>
            <person name="Rokas A."/>
            <person name="Carro J."/>
            <person name="Camarero S."/>
            <person name="Ferreira P."/>
            <person name="Molpeceres G."/>
            <person name="Ruiz-Duenas F.J."/>
            <person name="Serrano A."/>
            <person name="Henrissat B."/>
            <person name="Drula E."/>
            <person name="Hughes K.W."/>
            <person name="Mata J.L."/>
            <person name="Ishikawa N.K."/>
            <person name="Vargas-Isla R."/>
            <person name="Ushijima S."/>
            <person name="Smith C.A."/>
            <person name="Donoghue J."/>
            <person name="Ahrendt S."/>
            <person name="Andreopoulos W."/>
            <person name="He G."/>
            <person name="LaButti K."/>
            <person name="Lipzen A."/>
            <person name="Ng V."/>
            <person name="Riley R."/>
            <person name="Sandor L."/>
            <person name="Barry K."/>
            <person name="Martinez A.T."/>
            <person name="Xiao Y."/>
            <person name="Gibbons J.G."/>
            <person name="Terashima K."/>
            <person name="Grigoriev I.V."/>
            <person name="Hibbett D."/>
        </authorList>
    </citation>
    <scope>NUCLEOTIDE SEQUENCE</scope>
    <source>
        <strain evidence="2">Sp2 HRB7682 ss15</strain>
    </source>
</reference>
<feature type="region of interest" description="Disordered" evidence="1">
    <location>
        <begin position="154"/>
        <end position="176"/>
    </location>
</feature>
<gene>
    <name evidence="2" type="ORF">C8J55DRAFT_548247</name>
</gene>
<protein>
    <submittedName>
        <fullName evidence="2">Uncharacterized protein</fullName>
    </submittedName>
</protein>
<accession>A0A9W9AMV3</accession>
<name>A0A9W9AMV3_9AGAR</name>
<proteinExistence type="predicted"/>
<dbReference type="EMBL" id="JANVFS010000010">
    <property type="protein sequence ID" value="KAJ4486689.1"/>
    <property type="molecule type" value="Genomic_DNA"/>
</dbReference>
<evidence type="ECO:0000313" key="3">
    <source>
        <dbReference type="Proteomes" id="UP001150238"/>
    </source>
</evidence>
<sequence length="219" mass="24443">MANTLVIAAQVLSTSCDLDGRLESRNVFRKLLPETQEQKLAFTSGDLDNMTKVLEAVRDLVVRCGTIEHKNEFHGLCKLCRKHNVTLQKLETCIKDKEQGWADIFRWDDDIRSKLKNLRNQVAKDKLVVFRASVKYRAELVDAGMVTITIEESPEGLQSSANDATTPTLSESNSLDREDLSKLQKIPKAIDIEMTSLSTGACHYVDPLGAVTSFTSNQV</sequence>
<reference evidence="2" key="1">
    <citation type="submission" date="2022-08" db="EMBL/GenBank/DDBJ databases">
        <authorList>
            <consortium name="DOE Joint Genome Institute"/>
            <person name="Min B."/>
            <person name="Riley R."/>
            <person name="Sierra-Patev S."/>
            <person name="Naranjo-Ortiz M."/>
            <person name="Looney B."/>
            <person name="Konkel Z."/>
            <person name="Slot J.C."/>
            <person name="Sakamoto Y."/>
            <person name="Steenwyk J.L."/>
            <person name="Rokas A."/>
            <person name="Carro J."/>
            <person name="Camarero S."/>
            <person name="Ferreira P."/>
            <person name="Molpeceres G."/>
            <person name="Ruiz-Duenas F.J."/>
            <person name="Serrano A."/>
            <person name="Henrissat B."/>
            <person name="Drula E."/>
            <person name="Hughes K.W."/>
            <person name="Mata J.L."/>
            <person name="Ishikawa N.K."/>
            <person name="Vargas-Isla R."/>
            <person name="Ushijima S."/>
            <person name="Smith C.A."/>
            <person name="Ahrendt S."/>
            <person name="Andreopoulos W."/>
            <person name="He G."/>
            <person name="Labutti K."/>
            <person name="Lipzen A."/>
            <person name="Ng V."/>
            <person name="Sandor L."/>
            <person name="Barry K."/>
            <person name="Martinez A.T."/>
            <person name="Xiao Y."/>
            <person name="Gibbons J.G."/>
            <person name="Terashima K."/>
            <person name="Hibbett D.S."/>
            <person name="Grigoriev I.V."/>
        </authorList>
    </citation>
    <scope>NUCLEOTIDE SEQUENCE</scope>
    <source>
        <strain evidence="2">Sp2 HRB7682 ss15</strain>
    </source>
</reference>
<evidence type="ECO:0000313" key="2">
    <source>
        <dbReference type="EMBL" id="KAJ4486689.1"/>
    </source>
</evidence>
<dbReference type="Proteomes" id="UP001150238">
    <property type="component" value="Unassembled WGS sequence"/>
</dbReference>
<feature type="compositionally biased region" description="Polar residues" evidence="1">
    <location>
        <begin position="156"/>
        <end position="173"/>
    </location>
</feature>
<comment type="caution">
    <text evidence="2">The sequence shown here is derived from an EMBL/GenBank/DDBJ whole genome shotgun (WGS) entry which is preliminary data.</text>
</comment>
<organism evidence="2 3">
    <name type="scientific">Lentinula lateritia</name>
    <dbReference type="NCBI Taxonomy" id="40482"/>
    <lineage>
        <taxon>Eukaryota</taxon>
        <taxon>Fungi</taxon>
        <taxon>Dikarya</taxon>
        <taxon>Basidiomycota</taxon>
        <taxon>Agaricomycotina</taxon>
        <taxon>Agaricomycetes</taxon>
        <taxon>Agaricomycetidae</taxon>
        <taxon>Agaricales</taxon>
        <taxon>Marasmiineae</taxon>
        <taxon>Omphalotaceae</taxon>
        <taxon>Lentinula</taxon>
    </lineage>
</organism>
<evidence type="ECO:0000256" key="1">
    <source>
        <dbReference type="SAM" id="MobiDB-lite"/>
    </source>
</evidence>
<dbReference type="AlphaFoldDB" id="A0A9W9AMV3"/>